<dbReference type="Pfam" id="PF07962">
    <property type="entry name" value="Swi3"/>
    <property type="match status" value="1"/>
</dbReference>
<accession>A0AAW0YK97</accession>
<dbReference type="GO" id="GO:0003677">
    <property type="term" value="F:DNA binding"/>
    <property type="evidence" value="ECO:0007669"/>
    <property type="project" value="TreeGrafter"/>
</dbReference>
<feature type="compositionally biased region" description="Acidic residues" evidence="7">
    <location>
        <begin position="298"/>
        <end position="317"/>
    </location>
</feature>
<dbReference type="GO" id="GO:0043111">
    <property type="term" value="P:replication fork arrest"/>
    <property type="evidence" value="ECO:0007669"/>
    <property type="project" value="TreeGrafter"/>
</dbReference>
<keyword evidence="5 6" id="KW-0131">Cell cycle</keyword>
<dbReference type="GO" id="GO:0006974">
    <property type="term" value="P:DNA damage response"/>
    <property type="evidence" value="ECO:0007669"/>
    <property type="project" value="UniProtKB-KW"/>
</dbReference>
<keyword evidence="4 6" id="KW-0539">Nucleus</keyword>
<proteinExistence type="inferred from homology"/>
<dbReference type="PANTHER" id="PTHR13220">
    <property type="entry name" value="TIMELESS INTERACTING-RELATED"/>
    <property type="match status" value="1"/>
</dbReference>
<dbReference type="KEGG" id="kne:92182461"/>
<dbReference type="GO" id="GO:0031297">
    <property type="term" value="P:replication fork processing"/>
    <property type="evidence" value="ECO:0007669"/>
    <property type="project" value="UniProtKB-UniRule"/>
</dbReference>
<feature type="domain" description="Chromosome segregation in meiosis protein 3" evidence="8">
    <location>
        <begin position="169"/>
        <end position="249"/>
    </location>
</feature>
<sequence>MSALDDLFNSPPRPRPVQRRTPSPARSGSRSLSPVSLSGEGVRRTRNGQESLFLSPGGESNYDSSSRRDRNRHQNRNQSGSASRSRSRSPNLNLDTRNGRDSSSLPLLLPNGQNDLLSKYTSIRGDNIDDAAFQDPSAGLNDPLALGGDGDDDGDGAGGAKKRRRVMAKVDADRLTSDRGFPALCRAAKKFKVHGKGRETQDLRSLLNMYQMWAHGMFPKGDFAHTINRVEVVCRTRRMESAMRGYREAFYPRPRTPSPPPFIRALSDGPLTPPEYYLPDSESGPQEPEPLFASRREDDDEAGDPDLEEMMALEEMEREAGQVQDKANVVPPDDGPPVLEEEDEWEGLYD</sequence>
<feature type="region of interest" description="Disordered" evidence="7">
    <location>
        <begin position="1"/>
        <end position="112"/>
    </location>
</feature>
<evidence type="ECO:0000256" key="6">
    <source>
        <dbReference type="RuleBase" id="RU366049"/>
    </source>
</evidence>
<name>A0AAW0YK97_9TREE</name>
<evidence type="ECO:0000313" key="9">
    <source>
        <dbReference type="EMBL" id="KAK8847346.1"/>
    </source>
</evidence>
<evidence type="ECO:0000256" key="3">
    <source>
        <dbReference type="ARBA" id="ARBA00022763"/>
    </source>
</evidence>
<gene>
    <name evidence="9" type="ORF">IAR55_005203</name>
</gene>
<evidence type="ECO:0000256" key="7">
    <source>
        <dbReference type="SAM" id="MobiDB-lite"/>
    </source>
</evidence>
<comment type="similarity">
    <text evidence="2 6">Belongs to the CSM3 family.</text>
</comment>
<evidence type="ECO:0000256" key="4">
    <source>
        <dbReference type="ARBA" id="ARBA00023242"/>
    </source>
</evidence>
<comment type="caution">
    <text evidence="9">The sequence shown here is derived from an EMBL/GenBank/DDBJ whole genome shotgun (WGS) entry which is preliminary data.</text>
</comment>
<dbReference type="EMBL" id="JBCAWK010000010">
    <property type="protein sequence ID" value="KAK8847346.1"/>
    <property type="molecule type" value="Genomic_DNA"/>
</dbReference>
<evidence type="ECO:0000256" key="2">
    <source>
        <dbReference type="ARBA" id="ARBA00006075"/>
    </source>
</evidence>
<organism evidence="9 10">
    <name type="scientific">Kwoniella newhampshirensis</name>
    <dbReference type="NCBI Taxonomy" id="1651941"/>
    <lineage>
        <taxon>Eukaryota</taxon>
        <taxon>Fungi</taxon>
        <taxon>Dikarya</taxon>
        <taxon>Basidiomycota</taxon>
        <taxon>Agaricomycotina</taxon>
        <taxon>Tremellomycetes</taxon>
        <taxon>Tremellales</taxon>
        <taxon>Cryptococcaceae</taxon>
        <taxon>Kwoniella</taxon>
    </lineage>
</organism>
<comment type="function">
    <text evidence="6">Plays an important role in the control of DNA replication and the maintenance of replication fork stability.</text>
</comment>
<dbReference type="GeneID" id="92182461"/>
<reference evidence="9 10" key="1">
    <citation type="journal article" date="2024" name="bioRxiv">
        <title>Comparative genomics of Cryptococcus and Kwoniella reveals pathogenesis evolution and contrasting karyotype dynamics via intercentromeric recombination or chromosome fusion.</title>
        <authorList>
            <person name="Coelho M.A."/>
            <person name="David-Palma M."/>
            <person name="Shea T."/>
            <person name="Bowers K."/>
            <person name="McGinley-Smith S."/>
            <person name="Mohammad A.W."/>
            <person name="Gnirke A."/>
            <person name="Yurkov A.M."/>
            <person name="Nowrousian M."/>
            <person name="Sun S."/>
            <person name="Cuomo C.A."/>
            <person name="Heitman J."/>
        </authorList>
    </citation>
    <scope>NUCLEOTIDE SEQUENCE [LARGE SCALE GENOMIC DNA]</scope>
    <source>
        <strain evidence="9 10">CBS 13917</strain>
    </source>
</reference>
<feature type="compositionally biased region" description="Polar residues" evidence="7">
    <location>
        <begin position="101"/>
        <end position="112"/>
    </location>
</feature>
<comment type="subcellular location">
    <subcellularLocation>
        <location evidence="1 6">Nucleus</location>
    </subcellularLocation>
</comment>
<feature type="region of interest" description="Disordered" evidence="7">
    <location>
        <begin position="250"/>
        <end position="350"/>
    </location>
</feature>
<dbReference type="InterPro" id="IPR040038">
    <property type="entry name" value="TIPIN/Csm3/Swi3"/>
</dbReference>
<keyword evidence="10" id="KW-1185">Reference proteome</keyword>
<dbReference type="GO" id="GO:0031298">
    <property type="term" value="C:replication fork protection complex"/>
    <property type="evidence" value="ECO:0007669"/>
    <property type="project" value="TreeGrafter"/>
</dbReference>
<protein>
    <recommendedName>
        <fullName evidence="6">Chromosome segregation in meiosis protein</fullName>
    </recommendedName>
</protein>
<evidence type="ECO:0000259" key="8">
    <source>
        <dbReference type="Pfam" id="PF07962"/>
    </source>
</evidence>
<dbReference type="InterPro" id="IPR012923">
    <property type="entry name" value="Csm3"/>
</dbReference>
<evidence type="ECO:0000256" key="1">
    <source>
        <dbReference type="ARBA" id="ARBA00004123"/>
    </source>
</evidence>
<dbReference type="GO" id="GO:0000076">
    <property type="term" value="P:DNA replication checkpoint signaling"/>
    <property type="evidence" value="ECO:0007669"/>
    <property type="project" value="UniProtKB-UniRule"/>
</dbReference>
<keyword evidence="3 6" id="KW-0227">DNA damage</keyword>
<feature type="compositionally biased region" description="Low complexity" evidence="7">
    <location>
        <begin position="76"/>
        <end position="93"/>
    </location>
</feature>
<feature type="region of interest" description="Disordered" evidence="7">
    <location>
        <begin position="131"/>
        <end position="162"/>
    </location>
</feature>
<feature type="compositionally biased region" description="Low complexity" evidence="7">
    <location>
        <begin position="19"/>
        <end position="39"/>
    </location>
</feature>
<evidence type="ECO:0000256" key="5">
    <source>
        <dbReference type="ARBA" id="ARBA00023306"/>
    </source>
</evidence>
<feature type="compositionally biased region" description="Acidic residues" evidence="7">
    <location>
        <begin position="339"/>
        <end position="350"/>
    </location>
</feature>
<evidence type="ECO:0000313" key="10">
    <source>
        <dbReference type="Proteomes" id="UP001388673"/>
    </source>
</evidence>
<dbReference type="PANTHER" id="PTHR13220:SF11">
    <property type="entry name" value="TIMELESS-INTERACTING PROTEIN"/>
    <property type="match status" value="1"/>
</dbReference>
<dbReference type="AlphaFoldDB" id="A0AAW0YK97"/>
<dbReference type="Proteomes" id="UP001388673">
    <property type="component" value="Unassembled WGS sequence"/>
</dbReference>
<dbReference type="RefSeq" id="XP_066800864.1">
    <property type="nucleotide sequence ID" value="XM_066948296.1"/>
</dbReference>